<feature type="region of interest" description="Disordered" evidence="1">
    <location>
        <begin position="1"/>
        <end position="66"/>
    </location>
</feature>
<sequence>MRRIPNNIGRMMPWGPRRSNRLERHGGDLRDDEVRRCDEHDRRRHRRDVGPDAVLRCHSQRSDRKL</sequence>
<name>A0A0A9H798_ARUDO</name>
<organism evidence="2">
    <name type="scientific">Arundo donax</name>
    <name type="common">Giant reed</name>
    <name type="synonym">Donax arundinaceus</name>
    <dbReference type="NCBI Taxonomy" id="35708"/>
    <lineage>
        <taxon>Eukaryota</taxon>
        <taxon>Viridiplantae</taxon>
        <taxon>Streptophyta</taxon>
        <taxon>Embryophyta</taxon>
        <taxon>Tracheophyta</taxon>
        <taxon>Spermatophyta</taxon>
        <taxon>Magnoliopsida</taxon>
        <taxon>Liliopsida</taxon>
        <taxon>Poales</taxon>
        <taxon>Poaceae</taxon>
        <taxon>PACMAD clade</taxon>
        <taxon>Arundinoideae</taxon>
        <taxon>Arundineae</taxon>
        <taxon>Arundo</taxon>
    </lineage>
</organism>
<reference evidence="2" key="2">
    <citation type="journal article" date="2015" name="Data Brief">
        <title>Shoot transcriptome of the giant reed, Arundo donax.</title>
        <authorList>
            <person name="Barrero R.A."/>
            <person name="Guerrero F.D."/>
            <person name="Moolhuijzen P."/>
            <person name="Goolsby J.A."/>
            <person name="Tidwell J."/>
            <person name="Bellgard S.E."/>
            <person name="Bellgard M.I."/>
        </authorList>
    </citation>
    <scope>NUCLEOTIDE SEQUENCE</scope>
    <source>
        <tissue evidence="2">Shoot tissue taken approximately 20 cm above the soil surface</tissue>
    </source>
</reference>
<evidence type="ECO:0000256" key="1">
    <source>
        <dbReference type="SAM" id="MobiDB-lite"/>
    </source>
</evidence>
<dbReference type="EMBL" id="GBRH01165304">
    <property type="protein sequence ID" value="JAE32592.1"/>
    <property type="molecule type" value="Transcribed_RNA"/>
</dbReference>
<reference evidence="2" key="1">
    <citation type="submission" date="2014-09" db="EMBL/GenBank/DDBJ databases">
        <authorList>
            <person name="Magalhaes I.L.F."/>
            <person name="Oliveira U."/>
            <person name="Santos F.R."/>
            <person name="Vidigal T.H.D.A."/>
            <person name="Brescovit A.D."/>
            <person name="Santos A.J."/>
        </authorList>
    </citation>
    <scope>NUCLEOTIDE SEQUENCE</scope>
    <source>
        <tissue evidence="2">Shoot tissue taken approximately 20 cm above the soil surface</tissue>
    </source>
</reference>
<protein>
    <submittedName>
        <fullName evidence="2">Uncharacterized protein</fullName>
    </submittedName>
</protein>
<evidence type="ECO:0000313" key="2">
    <source>
        <dbReference type="EMBL" id="JAE32592.1"/>
    </source>
</evidence>
<dbReference type="AlphaFoldDB" id="A0A0A9H798"/>
<proteinExistence type="predicted"/>
<feature type="compositionally biased region" description="Basic and acidic residues" evidence="1">
    <location>
        <begin position="20"/>
        <end position="41"/>
    </location>
</feature>
<accession>A0A0A9H798</accession>